<organism evidence="2 3">
    <name type="scientific">Methanosarcina vacuolata Z-761</name>
    <dbReference type="NCBI Taxonomy" id="1434123"/>
    <lineage>
        <taxon>Archaea</taxon>
        <taxon>Methanobacteriati</taxon>
        <taxon>Methanobacteriota</taxon>
        <taxon>Stenosarchaea group</taxon>
        <taxon>Methanomicrobia</taxon>
        <taxon>Methanosarcinales</taxon>
        <taxon>Methanosarcinaceae</taxon>
        <taxon>Methanosarcina</taxon>
    </lineage>
</organism>
<dbReference type="AlphaFoldDB" id="A0A0E3Q3L9"/>
<dbReference type="EMBL" id="CP009520">
    <property type="protein sequence ID" value="AKB42873.1"/>
    <property type="molecule type" value="Genomic_DNA"/>
</dbReference>
<accession>A0A0E3Q3L9</accession>
<dbReference type="PATRIC" id="fig|1434123.4.peg.675"/>
<feature type="transmembrane region" description="Helical" evidence="1">
    <location>
        <begin position="12"/>
        <end position="33"/>
    </location>
</feature>
<dbReference type="KEGG" id="mvc:MSVAZ_0604"/>
<protein>
    <submittedName>
        <fullName evidence="2">Uncharacterized protein</fullName>
    </submittedName>
</protein>
<evidence type="ECO:0000313" key="2">
    <source>
        <dbReference type="EMBL" id="AKB42873.1"/>
    </source>
</evidence>
<keyword evidence="1" id="KW-0472">Membrane</keyword>
<keyword evidence="1" id="KW-0812">Transmembrane</keyword>
<keyword evidence="1" id="KW-1133">Transmembrane helix</keyword>
<name>A0A0E3Q3L9_9EURY</name>
<dbReference type="STRING" id="1434123.MSVAZ_0604"/>
<feature type="transmembrane region" description="Helical" evidence="1">
    <location>
        <begin position="45"/>
        <end position="66"/>
    </location>
</feature>
<gene>
    <name evidence="2" type="ORF">MSVAZ_0604</name>
</gene>
<sequence length="75" mass="8561">MNSNCDYVPGIAYAGILSTFWLMTGIILLLMGAMDLVPEIEDILVAWDLIRLLGLFAAAPLLYTFYLEYRKLMWI</sequence>
<reference evidence="2 3" key="1">
    <citation type="submission" date="2014-07" db="EMBL/GenBank/DDBJ databases">
        <title>Methanogenic archaea and the global carbon cycle.</title>
        <authorList>
            <person name="Henriksen J.R."/>
            <person name="Luke J."/>
            <person name="Reinhart S."/>
            <person name="Benedict M.N."/>
            <person name="Youngblut N.D."/>
            <person name="Metcalf M.E."/>
            <person name="Whitaker R.J."/>
            <person name="Metcalf W.W."/>
        </authorList>
    </citation>
    <scope>NUCLEOTIDE SEQUENCE [LARGE SCALE GENOMIC DNA]</scope>
    <source>
        <strain evidence="2 3">Z-761</strain>
    </source>
</reference>
<evidence type="ECO:0000313" key="3">
    <source>
        <dbReference type="Proteomes" id="UP000033096"/>
    </source>
</evidence>
<keyword evidence="3" id="KW-1185">Reference proteome</keyword>
<dbReference type="HOGENOM" id="CLU_2662434_0_0_2"/>
<dbReference type="Proteomes" id="UP000033096">
    <property type="component" value="Chromosome"/>
</dbReference>
<evidence type="ECO:0000256" key="1">
    <source>
        <dbReference type="SAM" id="Phobius"/>
    </source>
</evidence>
<proteinExistence type="predicted"/>